<dbReference type="InterPro" id="IPR001077">
    <property type="entry name" value="COMT_C"/>
</dbReference>
<dbReference type="InterPro" id="IPR029063">
    <property type="entry name" value="SAM-dependent_MTases_sf"/>
</dbReference>
<evidence type="ECO:0000313" key="3">
    <source>
        <dbReference type="Proteomes" id="UP000593579"/>
    </source>
</evidence>
<keyword evidence="3" id="KW-1185">Reference proteome</keyword>
<dbReference type="EMBL" id="JABEZY010000011">
    <property type="protein sequence ID" value="MBA0749836.1"/>
    <property type="molecule type" value="Genomic_DNA"/>
</dbReference>
<dbReference type="Proteomes" id="UP000593579">
    <property type="component" value="Unassembled WGS sequence"/>
</dbReference>
<dbReference type="Gene3D" id="3.40.50.150">
    <property type="entry name" value="Vaccinia Virus protein VP39"/>
    <property type="match status" value="1"/>
</dbReference>
<reference evidence="2 3" key="1">
    <citation type="journal article" date="2019" name="Genome Biol. Evol.">
        <title>Insights into the evolution of the New World diploid cottons (Gossypium, subgenus Houzingenia) based on genome sequencing.</title>
        <authorList>
            <person name="Grover C.E."/>
            <person name="Arick M.A. 2nd"/>
            <person name="Thrash A."/>
            <person name="Conover J.L."/>
            <person name="Sanders W.S."/>
            <person name="Peterson D.G."/>
            <person name="Frelichowski J.E."/>
            <person name="Scheffler J.A."/>
            <person name="Scheffler B.E."/>
            <person name="Wendel J.F."/>
        </authorList>
    </citation>
    <scope>NUCLEOTIDE SEQUENCE [LARGE SCALE GENOMIC DNA]</scope>
    <source>
        <strain evidence="2">5</strain>
        <tissue evidence="2">Leaf</tissue>
    </source>
</reference>
<proteinExistence type="predicted"/>
<dbReference type="OrthoDB" id="1606438at2759"/>
<protein>
    <recommendedName>
        <fullName evidence="1">O-methyltransferase C-terminal domain-containing protein</fullName>
    </recommendedName>
</protein>
<name>A0A7J9CN29_GOSGO</name>
<evidence type="ECO:0000313" key="2">
    <source>
        <dbReference type="EMBL" id="MBA0749836.1"/>
    </source>
</evidence>
<accession>A0A7J9CN29</accession>
<dbReference type="GO" id="GO:0008171">
    <property type="term" value="F:O-methyltransferase activity"/>
    <property type="evidence" value="ECO:0007669"/>
    <property type="project" value="InterPro"/>
</dbReference>
<dbReference type="AlphaFoldDB" id="A0A7J9CN29"/>
<gene>
    <name evidence="2" type="ORF">Gogos_003718</name>
</gene>
<evidence type="ECO:0000259" key="1">
    <source>
        <dbReference type="Pfam" id="PF00891"/>
    </source>
</evidence>
<organism evidence="2 3">
    <name type="scientific">Gossypium gossypioides</name>
    <name type="common">Mexican cotton</name>
    <name type="synonym">Selera gossypioides</name>
    <dbReference type="NCBI Taxonomy" id="34282"/>
    <lineage>
        <taxon>Eukaryota</taxon>
        <taxon>Viridiplantae</taxon>
        <taxon>Streptophyta</taxon>
        <taxon>Embryophyta</taxon>
        <taxon>Tracheophyta</taxon>
        <taxon>Spermatophyta</taxon>
        <taxon>Magnoliopsida</taxon>
        <taxon>eudicotyledons</taxon>
        <taxon>Gunneridae</taxon>
        <taxon>Pentapetalae</taxon>
        <taxon>rosids</taxon>
        <taxon>malvids</taxon>
        <taxon>Malvales</taxon>
        <taxon>Malvaceae</taxon>
        <taxon>Malvoideae</taxon>
        <taxon>Gossypium</taxon>
    </lineage>
</organism>
<sequence length="71" mass="7945">MINLSKISVKKILEKYHGFQGITTLVDVGGGYGGDMFSTVPKADTIMMKVDMHGYIGVRWIQNFTIEVLHN</sequence>
<dbReference type="Pfam" id="PF00891">
    <property type="entry name" value="Methyltransf_2"/>
    <property type="match status" value="1"/>
</dbReference>
<feature type="domain" description="O-methyltransferase C-terminal" evidence="1">
    <location>
        <begin position="3"/>
        <end position="33"/>
    </location>
</feature>
<comment type="caution">
    <text evidence="2">The sequence shown here is derived from an EMBL/GenBank/DDBJ whole genome shotgun (WGS) entry which is preliminary data.</text>
</comment>